<gene>
    <name evidence="2" type="ORF">EST38_g6021</name>
</gene>
<dbReference type="EMBL" id="SDEE01000180">
    <property type="protein sequence ID" value="RXW19834.1"/>
    <property type="molecule type" value="Genomic_DNA"/>
</dbReference>
<protein>
    <recommendedName>
        <fullName evidence="1">DRBM domain-containing protein</fullName>
    </recommendedName>
</protein>
<dbReference type="Proteomes" id="UP000290288">
    <property type="component" value="Unassembled WGS sequence"/>
</dbReference>
<feature type="domain" description="DRBM" evidence="1">
    <location>
        <begin position="16"/>
        <end position="69"/>
    </location>
</feature>
<evidence type="ECO:0000259" key="1">
    <source>
        <dbReference type="Pfam" id="PF00035"/>
    </source>
</evidence>
<proteinExistence type="predicted"/>
<organism evidence="2 3">
    <name type="scientific">Candolleomyces aberdarensis</name>
    <dbReference type="NCBI Taxonomy" id="2316362"/>
    <lineage>
        <taxon>Eukaryota</taxon>
        <taxon>Fungi</taxon>
        <taxon>Dikarya</taxon>
        <taxon>Basidiomycota</taxon>
        <taxon>Agaricomycotina</taxon>
        <taxon>Agaricomycetes</taxon>
        <taxon>Agaricomycetidae</taxon>
        <taxon>Agaricales</taxon>
        <taxon>Agaricineae</taxon>
        <taxon>Psathyrellaceae</taxon>
        <taxon>Candolleomyces</taxon>
    </lineage>
</organism>
<dbReference type="Gene3D" id="3.30.160.20">
    <property type="match status" value="1"/>
</dbReference>
<sequence>MKFNNAAQRIFGSTARPVVIVQETNDREKRWSAEARVLSQSGDDLVGQGSAAKKQKAKDIAAKAGIEWLRSQYPLVNLSGV</sequence>
<reference evidence="2 3" key="1">
    <citation type="submission" date="2019-01" db="EMBL/GenBank/DDBJ databases">
        <title>Draft genome sequence of Psathyrella aberdarensis IHI B618.</title>
        <authorList>
            <person name="Buettner E."/>
            <person name="Kellner H."/>
        </authorList>
    </citation>
    <scope>NUCLEOTIDE SEQUENCE [LARGE SCALE GENOMIC DNA]</scope>
    <source>
        <strain evidence="2 3">IHI B618</strain>
    </source>
</reference>
<accession>A0A4Q2DLQ1</accession>
<dbReference type="SUPFAM" id="SSF54768">
    <property type="entry name" value="dsRNA-binding domain-like"/>
    <property type="match status" value="1"/>
</dbReference>
<dbReference type="InterPro" id="IPR014720">
    <property type="entry name" value="dsRBD_dom"/>
</dbReference>
<dbReference type="Pfam" id="PF00035">
    <property type="entry name" value="dsrm"/>
    <property type="match status" value="1"/>
</dbReference>
<keyword evidence="3" id="KW-1185">Reference proteome</keyword>
<name>A0A4Q2DLQ1_9AGAR</name>
<evidence type="ECO:0000313" key="2">
    <source>
        <dbReference type="EMBL" id="RXW19834.1"/>
    </source>
</evidence>
<evidence type="ECO:0000313" key="3">
    <source>
        <dbReference type="Proteomes" id="UP000290288"/>
    </source>
</evidence>
<dbReference type="AlphaFoldDB" id="A0A4Q2DLQ1"/>
<comment type="caution">
    <text evidence="2">The sequence shown here is derived from an EMBL/GenBank/DDBJ whole genome shotgun (WGS) entry which is preliminary data.</text>
</comment>